<evidence type="ECO:0000256" key="2">
    <source>
        <dbReference type="SAM" id="SignalP"/>
    </source>
</evidence>
<accession>A0A0G0WR13</accession>
<gene>
    <name evidence="3" type="ORF">UU35_C0007G0066</name>
</gene>
<comment type="caution">
    <text evidence="3">The sequence shown here is derived from an EMBL/GenBank/DDBJ whole genome shotgun (WGS) entry which is preliminary data.</text>
</comment>
<organism evidence="3 4">
    <name type="scientific">Candidatus Uhrbacteria bacterium GW2011_GWC2_41_11</name>
    <dbReference type="NCBI Taxonomy" id="1618985"/>
    <lineage>
        <taxon>Bacteria</taxon>
        <taxon>Candidatus Uhriibacteriota</taxon>
    </lineage>
</organism>
<dbReference type="EMBL" id="LCAH01000007">
    <property type="protein sequence ID" value="KKR86920.1"/>
    <property type="molecule type" value="Genomic_DNA"/>
</dbReference>
<feature type="region of interest" description="Disordered" evidence="1">
    <location>
        <begin position="299"/>
        <end position="319"/>
    </location>
</feature>
<proteinExistence type="predicted"/>
<protein>
    <submittedName>
        <fullName evidence="3">Uncharacterized protein</fullName>
    </submittedName>
</protein>
<dbReference type="Proteomes" id="UP000034616">
    <property type="component" value="Unassembled WGS sequence"/>
</dbReference>
<dbReference type="AlphaFoldDB" id="A0A0G0WR13"/>
<sequence>MFDLKWKRILACALFLLLGFSISFSAMAARGGGRGSGGGSGSGGSSGSGSGLGSLGLGNGFTLPEVGSSTEETRDGTIASRLDYETLQTKLLARIDTVITKLENAIAAIDDSLLVQGTKDVLTAGLEDTISLLEIYRSQAETATTFEALQQINEEAVTYLASQKDVIRTSVQAGMEEIAANTIDRMQDVSEKTTESLCKLWVSCPENREEIERLLSDVSVVSETLNTVEEESLSALESQLLVDLKAKDMEAIQADVETYAALAKRIVGDIQVVYNTCMTDNTEGETEDQAENNRLTSAAFGSSVPRPEENPVPEQCQVL</sequence>
<dbReference type="PATRIC" id="fig|1618985.3.peg.582"/>
<keyword evidence="2" id="KW-0732">Signal</keyword>
<name>A0A0G0WR13_9BACT</name>
<evidence type="ECO:0000313" key="3">
    <source>
        <dbReference type="EMBL" id="KKR86920.1"/>
    </source>
</evidence>
<feature type="signal peptide" evidence="2">
    <location>
        <begin position="1"/>
        <end position="28"/>
    </location>
</feature>
<reference evidence="3 4" key="1">
    <citation type="journal article" date="2015" name="Nature">
        <title>rRNA introns, odd ribosomes, and small enigmatic genomes across a large radiation of phyla.</title>
        <authorList>
            <person name="Brown C.T."/>
            <person name="Hug L.A."/>
            <person name="Thomas B.C."/>
            <person name="Sharon I."/>
            <person name="Castelle C.J."/>
            <person name="Singh A."/>
            <person name="Wilkins M.J."/>
            <person name="Williams K.H."/>
            <person name="Banfield J.F."/>
        </authorList>
    </citation>
    <scope>NUCLEOTIDE SEQUENCE [LARGE SCALE GENOMIC DNA]</scope>
</reference>
<evidence type="ECO:0000256" key="1">
    <source>
        <dbReference type="SAM" id="MobiDB-lite"/>
    </source>
</evidence>
<feature type="chain" id="PRO_5002535077" evidence="2">
    <location>
        <begin position="29"/>
        <end position="319"/>
    </location>
</feature>
<evidence type="ECO:0000313" key="4">
    <source>
        <dbReference type="Proteomes" id="UP000034616"/>
    </source>
</evidence>